<keyword evidence="2" id="KW-1185">Reference proteome</keyword>
<evidence type="ECO:0000313" key="1">
    <source>
        <dbReference type="EMBL" id="CAD7079260.1"/>
    </source>
</evidence>
<dbReference type="OrthoDB" id="10062522at2759"/>
<reference evidence="1 2" key="1">
    <citation type="submission" date="2020-11" db="EMBL/GenBank/DDBJ databases">
        <authorList>
            <person name="Wallbank WR R."/>
            <person name="Pardo Diaz C."/>
            <person name="Kozak K."/>
            <person name="Martin S."/>
            <person name="Jiggins C."/>
            <person name="Moest M."/>
            <person name="Warren A I."/>
            <person name="Generalovic N T."/>
            <person name="Byers J.R.P. K."/>
            <person name="Montejo-Kovacevich G."/>
            <person name="Yen C E."/>
        </authorList>
    </citation>
    <scope>NUCLEOTIDE SEQUENCE [LARGE SCALE GENOMIC DNA]</scope>
</reference>
<organism evidence="1 2">
    <name type="scientific">Hermetia illucens</name>
    <name type="common">Black soldier fly</name>
    <dbReference type="NCBI Taxonomy" id="343691"/>
    <lineage>
        <taxon>Eukaryota</taxon>
        <taxon>Metazoa</taxon>
        <taxon>Ecdysozoa</taxon>
        <taxon>Arthropoda</taxon>
        <taxon>Hexapoda</taxon>
        <taxon>Insecta</taxon>
        <taxon>Pterygota</taxon>
        <taxon>Neoptera</taxon>
        <taxon>Endopterygota</taxon>
        <taxon>Diptera</taxon>
        <taxon>Brachycera</taxon>
        <taxon>Stratiomyomorpha</taxon>
        <taxon>Stratiomyidae</taxon>
        <taxon>Hermetiinae</taxon>
        <taxon>Hermetia</taxon>
    </lineage>
</organism>
<name>A0A7R8YP96_HERIL</name>
<protein>
    <submittedName>
        <fullName evidence="1">Uncharacterized protein</fullName>
    </submittedName>
</protein>
<dbReference type="InParanoid" id="A0A7R8YP96"/>
<dbReference type="AlphaFoldDB" id="A0A7R8YP96"/>
<evidence type="ECO:0000313" key="2">
    <source>
        <dbReference type="Proteomes" id="UP000594454"/>
    </source>
</evidence>
<gene>
    <name evidence="1" type="ORF">HERILL_LOCUS2481</name>
</gene>
<dbReference type="Proteomes" id="UP000594454">
    <property type="component" value="Chromosome 1"/>
</dbReference>
<dbReference type="EMBL" id="LR899009">
    <property type="protein sequence ID" value="CAD7079260.1"/>
    <property type="molecule type" value="Genomic_DNA"/>
</dbReference>
<sequence length="91" mass="10391">MLFKMKYGNGNRILSEWEDNVLFDADDPDFNNSNAIHGSNVLQPPTVTAVRSLGTFINKAHISEENQRRKYSLERTGTLLVPANIMDEYYP</sequence>
<proteinExistence type="predicted"/>
<accession>A0A7R8YP96</accession>